<dbReference type="Gene3D" id="2.60.40.10">
    <property type="entry name" value="Immunoglobulins"/>
    <property type="match status" value="1"/>
</dbReference>
<dbReference type="AlphaFoldDB" id="A0A1G1XVU6"/>
<name>A0A1G1XVU6_9BACT</name>
<feature type="transmembrane region" description="Helical" evidence="1">
    <location>
        <begin position="180"/>
        <end position="209"/>
    </location>
</feature>
<feature type="transmembrane region" description="Helical" evidence="1">
    <location>
        <begin position="221"/>
        <end position="237"/>
    </location>
</feature>
<dbReference type="Proteomes" id="UP000178930">
    <property type="component" value="Unassembled WGS sequence"/>
</dbReference>
<feature type="transmembrane region" description="Helical" evidence="1">
    <location>
        <begin position="404"/>
        <end position="423"/>
    </location>
</feature>
<feature type="domain" description="Nbr1 FW" evidence="2">
    <location>
        <begin position="552"/>
        <end position="639"/>
    </location>
</feature>
<reference evidence="3 4" key="1">
    <citation type="journal article" date="2016" name="Nat. Commun.">
        <title>Thousands of microbial genomes shed light on interconnected biogeochemical processes in an aquifer system.</title>
        <authorList>
            <person name="Anantharaman K."/>
            <person name="Brown C.T."/>
            <person name="Hug L.A."/>
            <person name="Sharon I."/>
            <person name="Castelle C.J."/>
            <person name="Probst A.J."/>
            <person name="Thomas B.C."/>
            <person name="Singh A."/>
            <person name="Wilkins M.J."/>
            <person name="Karaoz U."/>
            <person name="Brodie E.L."/>
            <person name="Williams K.H."/>
            <person name="Hubbard S.S."/>
            <person name="Banfield J.F."/>
        </authorList>
    </citation>
    <scope>NUCLEOTIDE SEQUENCE [LARGE SCALE GENOMIC DNA]</scope>
</reference>
<evidence type="ECO:0000313" key="4">
    <source>
        <dbReference type="Proteomes" id="UP000178930"/>
    </source>
</evidence>
<feature type="transmembrane region" description="Helical" evidence="1">
    <location>
        <begin position="18"/>
        <end position="38"/>
    </location>
</feature>
<accession>A0A1G1XVU6</accession>
<proteinExistence type="predicted"/>
<dbReference type="Pfam" id="PF16158">
    <property type="entry name" value="N_BRCA1_IG"/>
    <property type="match status" value="1"/>
</dbReference>
<organism evidence="3 4">
    <name type="scientific">Candidatus Buchananbacteria bacterium RIFCSPHIGHO2_01_FULL_39_14</name>
    <dbReference type="NCBI Taxonomy" id="1797532"/>
    <lineage>
        <taxon>Bacteria</taxon>
        <taxon>Candidatus Buchananiibacteriota</taxon>
    </lineage>
</organism>
<keyword evidence="1" id="KW-1133">Transmembrane helix</keyword>
<protein>
    <recommendedName>
        <fullName evidence="2">Nbr1 FW domain-containing protein</fullName>
    </recommendedName>
</protein>
<dbReference type="EMBL" id="MHIB01000020">
    <property type="protein sequence ID" value="OGY44203.1"/>
    <property type="molecule type" value="Genomic_DNA"/>
</dbReference>
<dbReference type="InterPro" id="IPR032350">
    <property type="entry name" value="Nbr1_FW"/>
</dbReference>
<gene>
    <name evidence="3" type="ORF">A2729_05105</name>
</gene>
<evidence type="ECO:0000259" key="2">
    <source>
        <dbReference type="Pfam" id="PF16158"/>
    </source>
</evidence>
<dbReference type="InterPro" id="IPR013783">
    <property type="entry name" value="Ig-like_fold"/>
</dbReference>
<feature type="transmembrane region" description="Helical" evidence="1">
    <location>
        <begin position="122"/>
        <end position="141"/>
    </location>
</feature>
<comment type="caution">
    <text evidence="3">The sequence shown here is derived from an EMBL/GenBank/DDBJ whole genome shotgun (WGS) entry which is preliminary data.</text>
</comment>
<feature type="transmembrane region" description="Helical" evidence="1">
    <location>
        <begin position="313"/>
        <end position="333"/>
    </location>
</feature>
<feature type="transmembrane region" description="Helical" evidence="1">
    <location>
        <begin position="285"/>
        <end position="307"/>
    </location>
</feature>
<feature type="transmembrane region" description="Helical" evidence="1">
    <location>
        <begin position="372"/>
        <end position="392"/>
    </location>
</feature>
<feature type="transmembrane region" description="Helical" evidence="1">
    <location>
        <begin position="340"/>
        <end position="360"/>
    </location>
</feature>
<dbReference type="STRING" id="1797532.A2729_05105"/>
<evidence type="ECO:0000256" key="1">
    <source>
        <dbReference type="SAM" id="Phobius"/>
    </source>
</evidence>
<feature type="transmembrane region" description="Helical" evidence="1">
    <location>
        <begin position="96"/>
        <end position="116"/>
    </location>
</feature>
<evidence type="ECO:0000313" key="3">
    <source>
        <dbReference type="EMBL" id="OGY44203.1"/>
    </source>
</evidence>
<keyword evidence="1" id="KW-0472">Membrane</keyword>
<feature type="transmembrane region" description="Helical" evidence="1">
    <location>
        <begin position="150"/>
        <end position="168"/>
    </location>
</feature>
<feature type="transmembrane region" description="Helical" evidence="1">
    <location>
        <begin position="257"/>
        <end position="273"/>
    </location>
</feature>
<feature type="transmembrane region" description="Helical" evidence="1">
    <location>
        <begin position="70"/>
        <end position="89"/>
    </location>
</feature>
<sequence>MKALIIFKKIKNFYSHELLVLGLILLLVYFLRILPYLLGYSIPFAEEGMRDFQQVQFFIDHQGPNLINSYFNYGNFFILHLIVYLISLVGFSPLKIFLFVPQVFVSFGLIFYYLFLRRYFSIVNSLWAIFLISVFIPNIYWSSQPMRETIGLFLFPLIIYLFDLYFNSQTNRANWTVSVALIFALPLMVFSHYGSTIMIFGWLVVYPIFFSQQLKNFFKSWLWSGYLLALAVTFWHYSFPRGLEIGQQVLAEFTSPPFLVILAFTVLIVWLKVKYDFTLKIFKNFWFKIFTIFLILTFFIIVAFKFAPISYPLQTWLSFLIYTILLFYGFFYFDSKELDNFTWLNIFYVLIWLIGGLFWFNGGNLKTMPFDPFRTLEFAIYPLSIIAAFGLIKVGQSWSVGPKLLGFLLILLATTAFPSIYIYKTNFAGTIFYDIRSDIRYISPAVRQLIDWANQNGYSVSSPIPEVKTYQEIFYPPQQHLVLLFTNRDKLIKNNYDYIKDPVVGVDDLVFFQTLSKLENKKPAFENNEGAVYLIDDDAEFVSQEFPKRVVAGQSMKIKIIMRNSGTSIWVPSLFYRLRLINQETIKGWDFANIRVIKSVSPNNLAIFEREVKAPDTPGRYFFEWQMNIKQGNYFGQTVPKVSVDVLPEKNN</sequence>
<keyword evidence="1" id="KW-0812">Transmembrane</keyword>